<dbReference type="Pfam" id="PF18593">
    <property type="entry name" value="CdiI_2"/>
    <property type="match status" value="1"/>
</dbReference>
<reference evidence="2" key="1">
    <citation type="book" date="2019" name="MICROBIAL BIOTECHNOLOGY" publisher="Unknown Publisher">
        <title>Optimization of recombineering for directed mutagenesis of bacteria Pseudomonas corrugata 3'.</title>
        <authorList>
            <person name="Buinitskaja S.V."/>
            <person name="Pilipenok N."/>
            <person name="Valentovich L.N."/>
        </authorList>
    </citation>
    <scope>NUCLEOTIDE SEQUENCE</scope>
    <source>
        <strain evidence="2">3prime</strain>
    </source>
</reference>
<evidence type="ECO:0000259" key="1">
    <source>
        <dbReference type="Pfam" id="PF18593"/>
    </source>
</evidence>
<organism evidence="2 3">
    <name type="scientific">Pseudomonas corrugata</name>
    <dbReference type="NCBI Taxonomy" id="47879"/>
    <lineage>
        <taxon>Bacteria</taxon>
        <taxon>Pseudomonadati</taxon>
        <taxon>Pseudomonadota</taxon>
        <taxon>Gammaproteobacteria</taxon>
        <taxon>Pseudomonadales</taxon>
        <taxon>Pseudomonadaceae</taxon>
        <taxon>Pseudomonas</taxon>
    </lineage>
</organism>
<evidence type="ECO:0000313" key="2">
    <source>
        <dbReference type="EMBL" id="QTH12924.1"/>
    </source>
</evidence>
<gene>
    <name evidence="2" type="ORF">C4C32_20460</name>
</gene>
<dbReference type="RefSeq" id="WP_208554875.1">
    <property type="nucleotide sequence ID" value="NZ_CP072011.1"/>
</dbReference>
<proteinExistence type="predicted"/>
<protein>
    <recommendedName>
        <fullName evidence="1">CdiI immunity protein domain-containing protein</fullName>
    </recommendedName>
</protein>
<dbReference type="Proteomes" id="UP000663914">
    <property type="component" value="Chromosome"/>
</dbReference>
<reference evidence="2" key="2">
    <citation type="submission" date="2021-03" db="EMBL/GenBank/DDBJ databases">
        <authorList>
            <person name="Valentovich L.N."/>
            <person name="Akhremchuk A.E."/>
            <person name="Miamin V.E."/>
        </authorList>
    </citation>
    <scope>NUCLEOTIDE SEQUENCE</scope>
    <source>
        <strain evidence="2">3prime</strain>
    </source>
</reference>
<evidence type="ECO:0000313" key="3">
    <source>
        <dbReference type="Proteomes" id="UP000663914"/>
    </source>
</evidence>
<dbReference type="InterPro" id="IPR041129">
    <property type="entry name" value="CdiI_2"/>
</dbReference>
<dbReference type="EMBL" id="CP072011">
    <property type="protein sequence ID" value="QTH12924.1"/>
    <property type="molecule type" value="Genomic_DNA"/>
</dbReference>
<dbReference type="CDD" id="cd20687">
    <property type="entry name" value="CdiI_Ykris-like"/>
    <property type="match status" value="1"/>
</dbReference>
<dbReference type="AlphaFoldDB" id="A0A8B6ULZ7"/>
<name>A0A8B6ULZ7_9PSED</name>
<feature type="domain" description="CdiI immunity protein" evidence="1">
    <location>
        <begin position="4"/>
        <end position="92"/>
    </location>
</feature>
<accession>A0A8B6ULZ7</accession>
<sequence length="105" mass="12203">MKSKYAELFQFFGCYFHQDWMCESSTSDGMIKLFVSDSTPKIIGAVRKEILELLEKGLSEEELRGFIMDEMPCNYCYWMEWESGAVWLSHILEIFDSGDGNVGEF</sequence>